<dbReference type="Pfam" id="PF10516">
    <property type="entry name" value="SHNi-TPR"/>
    <property type="match status" value="1"/>
</dbReference>
<comment type="caution">
    <text evidence="3">The sequence shown here is derived from an EMBL/GenBank/DDBJ whole genome shotgun (WGS) entry which is preliminary data.</text>
</comment>
<feature type="repeat" description="TPR" evidence="1">
    <location>
        <begin position="99"/>
        <end position="132"/>
    </location>
</feature>
<dbReference type="EMBL" id="MGFQ01000058">
    <property type="protein sequence ID" value="OGM08058.1"/>
    <property type="molecule type" value="Genomic_DNA"/>
</dbReference>
<dbReference type="SUPFAM" id="SSF48452">
    <property type="entry name" value="TPR-like"/>
    <property type="match status" value="1"/>
</dbReference>
<keyword evidence="1" id="KW-0802">TPR repeat</keyword>
<dbReference type="InterPro" id="IPR019544">
    <property type="entry name" value="Tetratricopeptide_SHNi-TPR_dom"/>
</dbReference>
<protein>
    <recommendedName>
        <fullName evidence="2">Tetratricopeptide SHNi-TPR domain-containing protein</fullName>
    </recommendedName>
</protein>
<organism evidence="3 4">
    <name type="scientific">Candidatus Woesebacteria bacterium RBG_13_36_22</name>
    <dbReference type="NCBI Taxonomy" id="1802478"/>
    <lineage>
        <taxon>Bacteria</taxon>
        <taxon>Candidatus Woeseibacteriota</taxon>
    </lineage>
</organism>
<dbReference type="Proteomes" id="UP000176939">
    <property type="component" value="Unassembled WGS sequence"/>
</dbReference>
<evidence type="ECO:0000256" key="1">
    <source>
        <dbReference type="PROSITE-ProRule" id="PRU00339"/>
    </source>
</evidence>
<name>A0A1F7X118_9BACT</name>
<dbReference type="InterPro" id="IPR011990">
    <property type="entry name" value="TPR-like_helical_dom_sf"/>
</dbReference>
<sequence>MKIEIETGSELGSDIHNKGASLREEDKHLDALGYLTLSLFFLQQEGNYSELVDALKDRCLTWKHLFLTLKDKSYSILARKDAESMLAITEEFNLIDRYHTSYFRLGEIDMLDEDYPNAIKNYQKALETYTGTLSEKGDYRYHLGEAKYRKGDKKEGKGLILKGLEEIRKGAKELDPFLIHVWESGVHMRLAELLRKDEPKESKLHLQKAQEIANSDEKLVIRRRQIKELTKKLNF</sequence>
<gene>
    <name evidence="3" type="ORF">A2Z67_05495</name>
</gene>
<dbReference type="InterPro" id="IPR019734">
    <property type="entry name" value="TPR_rpt"/>
</dbReference>
<dbReference type="AlphaFoldDB" id="A0A1F7X118"/>
<evidence type="ECO:0000313" key="3">
    <source>
        <dbReference type="EMBL" id="OGM08058.1"/>
    </source>
</evidence>
<accession>A0A1F7X118</accession>
<feature type="domain" description="Tetratricopeptide SHNi-TPR" evidence="2">
    <location>
        <begin position="102"/>
        <end position="127"/>
    </location>
</feature>
<evidence type="ECO:0000313" key="4">
    <source>
        <dbReference type="Proteomes" id="UP000176939"/>
    </source>
</evidence>
<reference evidence="3 4" key="1">
    <citation type="journal article" date="2016" name="Nat. Commun.">
        <title>Thousands of microbial genomes shed light on interconnected biogeochemical processes in an aquifer system.</title>
        <authorList>
            <person name="Anantharaman K."/>
            <person name="Brown C.T."/>
            <person name="Hug L.A."/>
            <person name="Sharon I."/>
            <person name="Castelle C.J."/>
            <person name="Probst A.J."/>
            <person name="Thomas B.C."/>
            <person name="Singh A."/>
            <person name="Wilkins M.J."/>
            <person name="Karaoz U."/>
            <person name="Brodie E.L."/>
            <person name="Williams K.H."/>
            <person name="Hubbard S.S."/>
            <person name="Banfield J.F."/>
        </authorList>
    </citation>
    <scope>NUCLEOTIDE SEQUENCE [LARGE SCALE GENOMIC DNA]</scope>
</reference>
<evidence type="ECO:0000259" key="2">
    <source>
        <dbReference type="Pfam" id="PF10516"/>
    </source>
</evidence>
<proteinExistence type="predicted"/>
<dbReference type="Gene3D" id="1.25.40.10">
    <property type="entry name" value="Tetratricopeptide repeat domain"/>
    <property type="match status" value="1"/>
</dbReference>
<dbReference type="PROSITE" id="PS50005">
    <property type="entry name" value="TPR"/>
    <property type="match status" value="1"/>
</dbReference>